<protein>
    <submittedName>
        <fullName evidence="1">DUF3808 domain-containing protein</fullName>
    </submittedName>
</protein>
<reference evidence="1 2" key="1">
    <citation type="journal article" date="2018" name="ACS Chem. Biol.">
        <title>Ketoreductase domain dysfunction expands chemodiversity: malyngamide biosynthesis in the cyanobacterium Okeania hirsuta.</title>
        <authorList>
            <person name="Moss N.A."/>
            <person name="Leao T."/>
            <person name="Rankin M."/>
            <person name="McCullough T.M."/>
            <person name="Qu P."/>
            <person name="Korobeynikov A."/>
            <person name="Smith J.L."/>
            <person name="Gerwick L."/>
            <person name="Gerwick W.H."/>
        </authorList>
    </citation>
    <scope>NUCLEOTIDE SEQUENCE [LARGE SCALE GENOMIC DNA]</scope>
    <source>
        <strain evidence="1 2">PAB10Feb10-1</strain>
    </source>
</reference>
<dbReference type="RefSeq" id="WP_124144008.1">
    <property type="nucleotide sequence ID" value="NZ_CAWOKI010000379.1"/>
</dbReference>
<dbReference type="EMBL" id="RCBY01000006">
    <property type="protein sequence ID" value="RQH55442.1"/>
    <property type="molecule type" value="Genomic_DNA"/>
</dbReference>
<keyword evidence="2" id="KW-1185">Reference proteome</keyword>
<dbReference type="OrthoDB" id="337251at2"/>
<evidence type="ECO:0000313" key="2">
    <source>
        <dbReference type="Proteomes" id="UP000269154"/>
    </source>
</evidence>
<dbReference type="Gene3D" id="3.30.70.1230">
    <property type="entry name" value="Nucleotide cyclase"/>
    <property type="match status" value="1"/>
</dbReference>
<name>A0A3N6PJF9_9CYAN</name>
<proteinExistence type="predicted"/>
<evidence type="ECO:0000313" key="1">
    <source>
        <dbReference type="EMBL" id="RQH55442.1"/>
    </source>
</evidence>
<gene>
    <name evidence="1" type="ORF">D5R40_01865</name>
</gene>
<dbReference type="Proteomes" id="UP000269154">
    <property type="component" value="Unassembled WGS sequence"/>
</dbReference>
<dbReference type="SUPFAM" id="SSF55073">
    <property type="entry name" value="Nucleotide cyclase"/>
    <property type="match status" value="1"/>
</dbReference>
<comment type="caution">
    <text evidence="1">The sequence shown here is derived from an EMBL/GenBank/DDBJ whole genome shotgun (WGS) entry which is preliminary data.</text>
</comment>
<dbReference type="AlphaFoldDB" id="A0A3N6PJF9"/>
<accession>A0A3N6PJF9</accession>
<dbReference type="InterPro" id="IPR029787">
    <property type="entry name" value="Nucleotide_cyclase"/>
</dbReference>
<organism evidence="1 2">
    <name type="scientific">Okeania hirsuta</name>
    <dbReference type="NCBI Taxonomy" id="1458930"/>
    <lineage>
        <taxon>Bacteria</taxon>
        <taxon>Bacillati</taxon>
        <taxon>Cyanobacteriota</taxon>
        <taxon>Cyanophyceae</taxon>
        <taxon>Oscillatoriophycideae</taxon>
        <taxon>Oscillatoriales</taxon>
        <taxon>Microcoleaceae</taxon>
        <taxon>Okeania</taxon>
    </lineage>
</organism>
<sequence length="146" mass="17042">MSIDTTVIGDAVNLASRLENLTKLYGSNILISGNTLFDLEEFDKYNYHFLDRVKVKRKKEAVAVFEILDGDAEAQKQLKIQTKTEFEQAIILYYQQKYSAAKEIFLNIFHINLEDKAVKLYLKRCQKSQIYGIPEEWKKEIVIIDK</sequence>